<comment type="catalytic activity">
    <reaction evidence="1 7">
        <text>6-phospho-D-glucono-1,5-lactone + H2O = 6-phospho-D-gluconate + H(+)</text>
        <dbReference type="Rhea" id="RHEA:12556"/>
        <dbReference type="ChEBI" id="CHEBI:15377"/>
        <dbReference type="ChEBI" id="CHEBI:15378"/>
        <dbReference type="ChEBI" id="CHEBI:57955"/>
        <dbReference type="ChEBI" id="CHEBI:58759"/>
        <dbReference type="EC" id="3.1.1.31"/>
    </reaction>
</comment>
<comment type="pathway">
    <text evidence="3 7">Carbohydrate degradation; pentose phosphate pathway; D-ribulose 5-phosphate from D-glucose 6-phosphate (oxidative stage): step 2/3.</text>
</comment>
<dbReference type="PANTHER" id="PTHR11054">
    <property type="entry name" value="6-PHOSPHOGLUCONOLACTONASE"/>
    <property type="match status" value="1"/>
</dbReference>
<evidence type="ECO:0000256" key="5">
    <source>
        <dbReference type="ARBA" id="ARBA00013198"/>
    </source>
</evidence>
<dbReference type="AlphaFoldDB" id="A0A2T1KT14"/>
<comment type="caution">
    <text evidence="9">The sequence shown here is derived from an EMBL/GenBank/DDBJ whole genome shotgun (WGS) entry which is preliminary data.</text>
</comment>
<feature type="domain" description="Glucosamine/galactosamine-6-phosphate isomerase" evidence="8">
    <location>
        <begin position="19"/>
        <end position="237"/>
    </location>
</feature>
<dbReference type="InterPro" id="IPR005900">
    <property type="entry name" value="6-phosphogluconolactonase_DevB"/>
</dbReference>
<evidence type="ECO:0000256" key="7">
    <source>
        <dbReference type="RuleBase" id="RU365095"/>
    </source>
</evidence>
<dbReference type="InterPro" id="IPR037171">
    <property type="entry name" value="NagB/RpiA_transferase-like"/>
</dbReference>
<evidence type="ECO:0000313" key="9">
    <source>
        <dbReference type="EMBL" id="PSF13259.1"/>
    </source>
</evidence>
<dbReference type="CDD" id="cd01400">
    <property type="entry name" value="6PGL"/>
    <property type="match status" value="1"/>
</dbReference>
<dbReference type="EMBL" id="PXNP01000009">
    <property type="protein sequence ID" value="PSF13259.1"/>
    <property type="molecule type" value="Genomic_DNA"/>
</dbReference>
<evidence type="ECO:0000256" key="4">
    <source>
        <dbReference type="ARBA" id="ARBA00010662"/>
    </source>
</evidence>
<reference evidence="9 10" key="1">
    <citation type="submission" date="2018-03" db="EMBL/GenBank/DDBJ databases">
        <title>Marinobacter brunus sp. nov., a marine bacterium of Gamma-proteobacteria isolated from the surface seawater of the South China Sea.</title>
        <authorList>
            <person name="Cheng H."/>
            <person name="Wu Y.-H."/>
            <person name="Xamxidin M."/>
            <person name="Xu X.-W."/>
        </authorList>
    </citation>
    <scope>NUCLEOTIDE SEQUENCE [LARGE SCALE GENOMIC DNA]</scope>
    <source>
        <strain evidence="9 10">NH169-3</strain>
    </source>
</reference>
<keyword evidence="7" id="KW-0378">Hydrolase</keyword>
<dbReference type="EC" id="3.1.1.31" evidence="5 7"/>
<dbReference type="Proteomes" id="UP000239866">
    <property type="component" value="Unassembled WGS sequence"/>
</dbReference>
<dbReference type="PANTHER" id="PTHR11054:SF0">
    <property type="entry name" value="6-PHOSPHOGLUCONOLACTONASE"/>
    <property type="match status" value="1"/>
</dbReference>
<evidence type="ECO:0000313" key="10">
    <source>
        <dbReference type="Proteomes" id="UP000239866"/>
    </source>
</evidence>
<dbReference type="OrthoDB" id="9810967at2"/>
<accession>A0A2T1KT14</accession>
<dbReference type="NCBIfam" id="TIGR01198">
    <property type="entry name" value="pgl"/>
    <property type="match status" value="1"/>
</dbReference>
<evidence type="ECO:0000256" key="1">
    <source>
        <dbReference type="ARBA" id="ARBA00000832"/>
    </source>
</evidence>
<dbReference type="GO" id="GO:0005975">
    <property type="term" value="P:carbohydrate metabolic process"/>
    <property type="evidence" value="ECO:0007669"/>
    <property type="project" value="UniProtKB-UniRule"/>
</dbReference>
<evidence type="ECO:0000256" key="2">
    <source>
        <dbReference type="ARBA" id="ARBA00002681"/>
    </source>
</evidence>
<dbReference type="SUPFAM" id="SSF100950">
    <property type="entry name" value="NagB/RpiA/CoA transferase-like"/>
    <property type="match status" value="1"/>
</dbReference>
<organism evidence="9 10">
    <name type="scientific">Marinobacter fuscus</name>
    <dbReference type="NCBI Taxonomy" id="2109942"/>
    <lineage>
        <taxon>Bacteria</taxon>
        <taxon>Pseudomonadati</taxon>
        <taxon>Pseudomonadota</taxon>
        <taxon>Gammaproteobacteria</taxon>
        <taxon>Pseudomonadales</taxon>
        <taxon>Marinobacteraceae</taxon>
        <taxon>Marinobacter</taxon>
    </lineage>
</organism>
<evidence type="ECO:0000256" key="3">
    <source>
        <dbReference type="ARBA" id="ARBA00004961"/>
    </source>
</evidence>
<dbReference type="Gene3D" id="3.40.50.1360">
    <property type="match status" value="1"/>
</dbReference>
<protein>
    <recommendedName>
        <fullName evidence="6 7">6-phosphogluconolactonase</fullName>
        <shortName evidence="7">6PGL</shortName>
        <ecNumber evidence="5 7">3.1.1.31</ecNumber>
    </recommendedName>
</protein>
<dbReference type="Pfam" id="PF01182">
    <property type="entry name" value="Glucosamine_iso"/>
    <property type="match status" value="1"/>
</dbReference>
<name>A0A2T1KT14_9GAMM</name>
<dbReference type="GO" id="GO:0006098">
    <property type="term" value="P:pentose-phosphate shunt"/>
    <property type="evidence" value="ECO:0007669"/>
    <property type="project" value="UniProtKB-UniPathway"/>
</dbReference>
<keyword evidence="10" id="KW-1185">Reference proteome</keyword>
<dbReference type="UniPathway" id="UPA00115">
    <property type="reaction ID" value="UER00409"/>
</dbReference>
<gene>
    <name evidence="7 9" type="primary">pgl</name>
    <name evidence="9" type="ORF">C7H09_01170</name>
</gene>
<comment type="function">
    <text evidence="2 7">Hydrolysis of 6-phosphogluconolactone to 6-phosphogluconate.</text>
</comment>
<comment type="similarity">
    <text evidence="4 7">Belongs to the glucosamine/galactosamine-6-phosphate isomerase family. 6-phosphogluconolactonase subfamily.</text>
</comment>
<sequence>MKTPELNLPEGIELIAGSNADAVARQLAKAVAAALGRRLAEAPRASLVVSGGSTPLPFFKVLSQEPLEWARVDVALADERWVPESDPASNTALVKQHLLAGPAAAARFVSLKQDGDTPEEGMAAVVAALGDLAQPIDVLILGMGNDGHTASLFPDAPELHRAMTAAEGEPAVAVHPPSQPQSRITLSFPLLSQARMTALHLKGDDKLDTLAKAASAVDQVNAMPIRGFLKPGLKVFWSA</sequence>
<dbReference type="RefSeq" id="WP_106760833.1">
    <property type="nucleotide sequence ID" value="NZ_PXNP01000009.1"/>
</dbReference>
<evidence type="ECO:0000259" key="8">
    <source>
        <dbReference type="Pfam" id="PF01182"/>
    </source>
</evidence>
<proteinExistence type="inferred from homology"/>
<dbReference type="InterPro" id="IPR006148">
    <property type="entry name" value="Glc/Gal-6P_isomerase"/>
</dbReference>
<evidence type="ECO:0000256" key="6">
    <source>
        <dbReference type="ARBA" id="ARBA00020337"/>
    </source>
</evidence>
<dbReference type="InterPro" id="IPR039104">
    <property type="entry name" value="6PGL"/>
</dbReference>
<dbReference type="GO" id="GO:0017057">
    <property type="term" value="F:6-phosphogluconolactonase activity"/>
    <property type="evidence" value="ECO:0007669"/>
    <property type="project" value="UniProtKB-UniRule"/>
</dbReference>